<dbReference type="AlphaFoldDB" id="A0A1S8TC74"/>
<proteinExistence type="predicted"/>
<feature type="domain" description="CSD" evidence="2">
    <location>
        <begin position="25"/>
        <end position="90"/>
    </location>
</feature>
<dbReference type="GO" id="GO:0005737">
    <property type="term" value="C:cytoplasm"/>
    <property type="evidence" value="ECO:0007669"/>
    <property type="project" value="UniProtKB-SubCell"/>
</dbReference>
<gene>
    <name evidence="3" type="primary">cspLA</name>
    <name evidence="3" type="ORF">CLPUN_33190</name>
</gene>
<dbReference type="SMART" id="SM00357">
    <property type="entry name" value="CSP"/>
    <property type="match status" value="1"/>
</dbReference>
<dbReference type="InterPro" id="IPR012340">
    <property type="entry name" value="NA-bd_OB-fold"/>
</dbReference>
<dbReference type="InterPro" id="IPR011129">
    <property type="entry name" value="CSD"/>
</dbReference>
<accession>A0A1S8TC74</accession>
<dbReference type="Pfam" id="PF00313">
    <property type="entry name" value="CSD"/>
    <property type="match status" value="1"/>
</dbReference>
<dbReference type="PROSITE" id="PS00352">
    <property type="entry name" value="CSD_1"/>
    <property type="match status" value="1"/>
</dbReference>
<dbReference type="STRING" id="29367.CLPUN_33190"/>
<dbReference type="PANTHER" id="PTHR11544">
    <property type="entry name" value="COLD SHOCK DOMAIN CONTAINING PROTEINS"/>
    <property type="match status" value="1"/>
</dbReference>
<reference evidence="3 4" key="1">
    <citation type="submission" date="2016-05" db="EMBL/GenBank/DDBJ databases">
        <title>Microbial solvent formation.</title>
        <authorList>
            <person name="Poehlein A."/>
            <person name="Montoya Solano J.D."/>
            <person name="Flitsch S."/>
            <person name="Krabben P."/>
            <person name="Duerre P."/>
            <person name="Daniel R."/>
        </authorList>
    </citation>
    <scope>NUCLEOTIDE SEQUENCE [LARGE SCALE GENOMIC DNA]</scope>
    <source>
        <strain evidence="3 4">DSM 2619</strain>
    </source>
</reference>
<evidence type="ECO:0000256" key="1">
    <source>
        <dbReference type="RuleBase" id="RU000408"/>
    </source>
</evidence>
<dbReference type="PROSITE" id="PS51857">
    <property type="entry name" value="CSD_2"/>
    <property type="match status" value="1"/>
</dbReference>
<name>A0A1S8TC74_9CLOT</name>
<dbReference type="InterPro" id="IPR050181">
    <property type="entry name" value="Cold_shock_domain"/>
</dbReference>
<dbReference type="SUPFAM" id="SSF50249">
    <property type="entry name" value="Nucleic acid-binding proteins"/>
    <property type="match status" value="1"/>
</dbReference>
<dbReference type="PRINTS" id="PR00050">
    <property type="entry name" value="COLDSHOCK"/>
</dbReference>
<dbReference type="InterPro" id="IPR002059">
    <property type="entry name" value="CSP_DNA-bd"/>
</dbReference>
<dbReference type="Proteomes" id="UP000190890">
    <property type="component" value="Unassembled WGS sequence"/>
</dbReference>
<dbReference type="InterPro" id="IPR019844">
    <property type="entry name" value="CSD_CS"/>
</dbReference>
<organism evidence="3 4">
    <name type="scientific">Clostridium puniceum</name>
    <dbReference type="NCBI Taxonomy" id="29367"/>
    <lineage>
        <taxon>Bacteria</taxon>
        <taxon>Bacillati</taxon>
        <taxon>Bacillota</taxon>
        <taxon>Clostridia</taxon>
        <taxon>Eubacteriales</taxon>
        <taxon>Clostridiaceae</taxon>
        <taxon>Clostridium</taxon>
    </lineage>
</organism>
<keyword evidence="4" id="KW-1185">Reference proteome</keyword>
<evidence type="ECO:0000313" key="3">
    <source>
        <dbReference type="EMBL" id="OOM75373.1"/>
    </source>
</evidence>
<dbReference type="CDD" id="cd04458">
    <property type="entry name" value="CSP_CDS"/>
    <property type="match status" value="1"/>
</dbReference>
<dbReference type="Gene3D" id="2.40.50.140">
    <property type="entry name" value="Nucleic acid-binding proteins"/>
    <property type="match status" value="1"/>
</dbReference>
<dbReference type="Gene3D" id="6.20.370.130">
    <property type="match status" value="1"/>
</dbReference>
<sequence length="91" mass="10416">MFKTYFFTNTINKISTIKEDLFMAKITGVVKWFDSEKGYGFISCDKGNDVFVHHSQVKEKGASKDLHEDENVTFDIENGEKGPMAINVQKF</sequence>
<comment type="subcellular location">
    <subcellularLocation>
        <location evidence="1">Cytoplasm</location>
    </subcellularLocation>
</comment>
<comment type="caution">
    <text evidence="3">The sequence shown here is derived from an EMBL/GenBank/DDBJ whole genome shotgun (WGS) entry which is preliminary data.</text>
</comment>
<evidence type="ECO:0000313" key="4">
    <source>
        <dbReference type="Proteomes" id="UP000190890"/>
    </source>
</evidence>
<protein>
    <submittedName>
        <fullName evidence="3">Cold shock-like protein CspLA</fullName>
    </submittedName>
</protein>
<dbReference type="EMBL" id="LZZM01000186">
    <property type="protein sequence ID" value="OOM75373.1"/>
    <property type="molecule type" value="Genomic_DNA"/>
</dbReference>
<evidence type="ECO:0000259" key="2">
    <source>
        <dbReference type="PROSITE" id="PS51857"/>
    </source>
</evidence>
<dbReference type="GO" id="GO:0003676">
    <property type="term" value="F:nucleic acid binding"/>
    <property type="evidence" value="ECO:0007669"/>
    <property type="project" value="InterPro"/>
</dbReference>